<dbReference type="RefSeq" id="XP_075106793.1">
    <property type="nucleotide sequence ID" value="XM_075250692.1"/>
</dbReference>
<protein>
    <submittedName>
        <fullName evidence="2">Uncharacterized protein LOC142179812</fullName>
    </submittedName>
</protein>
<accession>A0AC58UBC7</accession>
<proteinExistence type="predicted"/>
<reference evidence="1" key="1">
    <citation type="journal article" date="2014" name="Nat. Commun.">
        <title>The tobacco genome sequence and its comparison with those of tomato and potato.</title>
        <authorList>
            <person name="Sierro N."/>
            <person name="Battey J.N."/>
            <person name="Ouadi S."/>
            <person name="Bakaher N."/>
            <person name="Bovet L."/>
            <person name="Willig A."/>
            <person name="Goepfert S."/>
            <person name="Peitsch M.C."/>
            <person name="Ivanov N.V."/>
        </authorList>
    </citation>
    <scope>NUCLEOTIDE SEQUENCE [LARGE SCALE GENOMIC DNA]</scope>
</reference>
<gene>
    <name evidence="2" type="primary">LOC142179812</name>
</gene>
<evidence type="ECO:0000313" key="1">
    <source>
        <dbReference type="Proteomes" id="UP000790787"/>
    </source>
</evidence>
<sequence length="341" mass="39338">MKALSKIGSALRNPVYADDCTTGSVRISYARMLIEIDITKPLPRRVKMQDPTGKTIEQEISYDWEPTYCNKCLKIGHNCNENRIQQPRKMAYQGRVNKGKQVWQRTNRDGSKDNKQEKKQTKKPGTIKPPENGPMQVAIVKKLEEARWITVSGKSSARMAKAKQVEKQTLAGSNGFQSLGSDQAINEPGTSSIGLNKAYKQKEIKEFIKENKKAVIALVEHRIKEQKASCIIKKIAPGWQWLSNYSNNNKSRIWVIWDPRIFVFEPTEIDEQIIHWQIRTHSKIHSLQQGPWLAMRDFNAVLNGQDRHHVTMIQDMETKDFREFMNDTEMNELHTVGRDYT</sequence>
<keyword evidence="1" id="KW-1185">Reference proteome</keyword>
<dbReference type="Proteomes" id="UP000790787">
    <property type="component" value="Chromosome 4"/>
</dbReference>
<organism evidence="1 2">
    <name type="scientific">Nicotiana tabacum</name>
    <name type="common">Common tobacco</name>
    <dbReference type="NCBI Taxonomy" id="4097"/>
    <lineage>
        <taxon>Eukaryota</taxon>
        <taxon>Viridiplantae</taxon>
        <taxon>Streptophyta</taxon>
        <taxon>Embryophyta</taxon>
        <taxon>Tracheophyta</taxon>
        <taxon>Spermatophyta</taxon>
        <taxon>Magnoliopsida</taxon>
        <taxon>eudicotyledons</taxon>
        <taxon>Gunneridae</taxon>
        <taxon>Pentapetalae</taxon>
        <taxon>asterids</taxon>
        <taxon>lamiids</taxon>
        <taxon>Solanales</taxon>
        <taxon>Solanaceae</taxon>
        <taxon>Nicotianoideae</taxon>
        <taxon>Nicotianeae</taxon>
        <taxon>Nicotiana</taxon>
    </lineage>
</organism>
<name>A0AC58UBC7_TOBAC</name>
<reference evidence="2" key="2">
    <citation type="submission" date="2025-08" db="UniProtKB">
        <authorList>
            <consortium name="RefSeq"/>
        </authorList>
    </citation>
    <scope>IDENTIFICATION</scope>
    <source>
        <tissue evidence="2">Leaf</tissue>
    </source>
</reference>
<evidence type="ECO:0000313" key="2">
    <source>
        <dbReference type="RefSeq" id="XP_075106793.1"/>
    </source>
</evidence>